<dbReference type="Proteomes" id="UP000033710">
    <property type="component" value="Unassembled WGS sequence"/>
</dbReference>
<name>A0A0F2LVA1_SPOSC</name>
<dbReference type="GeneID" id="27663489"/>
<evidence type="ECO:0000256" key="1">
    <source>
        <dbReference type="SAM" id="MobiDB-lite"/>
    </source>
</evidence>
<organism evidence="2 3">
    <name type="scientific">Sporothrix schenckii 1099-18</name>
    <dbReference type="NCBI Taxonomy" id="1397361"/>
    <lineage>
        <taxon>Eukaryota</taxon>
        <taxon>Fungi</taxon>
        <taxon>Dikarya</taxon>
        <taxon>Ascomycota</taxon>
        <taxon>Pezizomycotina</taxon>
        <taxon>Sordariomycetes</taxon>
        <taxon>Sordariomycetidae</taxon>
        <taxon>Ophiostomatales</taxon>
        <taxon>Ophiostomataceae</taxon>
        <taxon>Sporothrix</taxon>
    </lineage>
</organism>
<dbReference type="VEuPathDB" id="FungiDB:SPSK_01282"/>
<dbReference type="RefSeq" id="XP_016584068.1">
    <property type="nucleotide sequence ID" value="XM_016728212.1"/>
</dbReference>
<reference evidence="2 3" key="1">
    <citation type="journal article" date="2014" name="BMC Genomics">
        <title>Comparative genomics of the major fungal agents of human and animal Sporotrichosis: Sporothrix schenckii and Sporothrix brasiliensis.</title>
        <authorList>
            <person name="Teixeira M.M."/>
            <person name="de Almeida L.G."/>
            <person name="Kubitschek-Barreira P."/>
            <person name="Alves F.L."/>
            <person name="Kioshima E.S."/>
            <person name="Abadio A.K."/>
            <person name="Fernandes L."/>
            <person name="Derengowski L.S."/>
            <person name="Ferreira K.S."/>
            <person name="Souza R.C."/>
            <person name="Ruiz J.C."/>
            <person name="de Andrade N.C."/>
            <person name="Paes H.C."/>
            <person name="Nicola A.M."/>
            <person name="Albuquerque P."/>
            <person name="Gerber A.L."/>
            <person name="Martins V.P."/>
            <person name="Peconick L.D."/>
            <person name="Neto A.V."/>
            <person name="Chaucanez C.B."/>
            <person name="Silva P.A."/>
            <person name="Cunha O.L."/>
            <person name="de Oliveira F.F."/>
            <person name="dos Santos T.C."/>
            <person name="Barros A.L."/>
            <person name="Soares M.A."/>
            <person name="de Oliveira L.M."/>
            <person name="Marini M.M."/>
            <person name="Villalobos-Duno H."/>
            <person name="Cunha M.M."/>
            <person name="de Hoog S."/>
            <person name="da Silveira J.F."/>
            <person name="Henrissat B."/>
            <person name="Nino-Vega G.A."/>
            <person name="Cisalpino P.S."/>
            <person name="Mora-Montes H.M."/>
            <person name="Almeida S.R."/>
            <person name="Stajich J.E."/>
            <person name="Lopes-Bezerra L.M."/>
            <person name="Vasconcelos A.T."/>
            <person name="Felipe M.S."/>
        </authorList>
    </citation>
    <scope>NUCLEOTIDE SEQUENCE [LARGE SCALE GENOMIC DNA]</scope>
    <source>
        <strain evidence="2 3">1099-18</strain>
    </source>
</reference>
<sequence>MCRLFRGTGETRDGQTTDGENGHNGISYHILGALEEKSVEKRDICLQLASSPNVVAFTTKGPSETKVRHIADHEHEKAGPMLVSARSTLSPTLSCVLVRAGRARGERPSMDITDVI</sequence>
<protein>
    <submittedName>
        <fullName evidence="2">Uncharacterized protein</fullName>
    </submittedName>
</protein>
<gene>
    <name evidence="2" type="ORF">SPSK_01282</name>
</gene>
<proteinExistence type="predicted"/>
<accession>A0A0F2LVA1</accession>
<comment type="caution">
    <text evidence="2">The sequence shown here is derived from an EMBL/GenBank/DDBJ whole genome shotgun (WGS) entry which is preliminary data.</text>
</comment>
<dbReference type="KEGG" id="ssck:SPSK_01282"/>
<evidence type="ECO:0000313" key="2">
    <source>
        <dbReference type="EMBL" id="KJR81392.1"/>
    </source>
</evidence>
<evidence type="ECO:0000313" key="3">
    <source>
        <dbReference type="Proteomes" id="UP000033710"/>
    </source>
</evidence>
<dbReference type="AlphaFoldDB" id="A0A0F2LVA1"/>
<dbReference type="EMBL" id="AXCR01000011">
    <property type="protein sequence ID" value="KJR81392.1"/>
    <property type="molecule type" value="Genomic_DNA"/>
</dbReference>
<reference evidence="2 3" key="2">
    <citation type="journal article" date="2015" name="Eukaryot. Cell">
        <title>Asexual propagation of a virulent clone complex in a human and feline outbreak of sporotrichosis.</title>
        <authorList>
            <person name="Teixeira Mde M."/>
            <person name="Rodrigues A.M."/>
            <person name="Tsui C.K."/>
            <person name="de Almeida L.G."/>
            <person name="Van Diepeningen A.D."/>
            <person name="van den Ende B.G."/>
            <person name="Fernandes G.F."/>
            <person name="Kano R."/>
            <person name="Hamelin R.C."/>
            <person name="Lopes-Bezerra L.M."/>
            <person name="Vasconcelos A.T."/>
            <person name="de Hoog S."/>
            <person name="de Camargo Z.P."/>
            <person name="Felipe M.S."/>
        </authorList>
    </citation>
    <scope>NUCLEOTIDE SEQUENCE [LARGE SCALE GENOMIC DNA]</scope>
    <source>
        <strain evidence="2 3">1099-18</strain>
    </source>
</reference>
<feature type="region of interest" description="Disordered" evidence="1">
    <location>
        <begin position="1"/>
        <end position="24"/>
    </location>
</feature>